<protein>
    <submittedName>
        <fullName evidence="2">Uncharacterized protein</fullName>
    </submittedName>
</protein>
<evidence type="ECO:0000256" key="1">
    <source>
        <dbReference type="SAM" id="MobiDB-lite"/>
    </source>
</evidence>
<gene>
    <name evidence="2" type="ORF">J1605_000723</name>
</gene>
<organism evidence="2 3">
    <name type="scientific">Eschrichtius robustus</name>
    <name type="common">California gray whale</name>
    <name type="synonym">Eschrichtius gibbosus</name>
    <dbReference type="NCBI Taxonomy" id="9764"/>
    <lineage>
        <taxon>Eukaryota</taxon>
        <taxon>Metazoa</taxon>
        <taxon>Chordata</taxon>
        <taxon>Craniata</taxon>
        <taxon>Vertebrata</taxon>
        <taxon>Euteleostomi</taxon>
        <taxon>Mammalia</taxon>
        <taxon>Eutheria</taxon>
        <taxon>Laurasiatheria</taxon>
        <taxon>Artiodactyla</taxon>
        <taxon>Whippomorpha</taxon>
        <taxon>Cetacea</taxon>
        <taxon>Mysticeti</taxon>
        <taxon>Eschrichtiidae</taxon>
        <taxon>Eschrichtius</taxon>
    </lineage>
</organism>
<comment type="caution">
    <text evidence="2">The sequence shown here is derived from an EMBL/GenBank/DDBJ whole genome shotgun (WGS) entry which is preliminary data.</text>
</comment>
<name>A0AB34GPM9_ESCRO</name>
<evidence type="ECO:0000313" key="2">
    <source>
        <dbReference type="EMBL" id="KAJ8780680.1"/>
    </source>
</evidence>
<reference evidence="2 3" key="1">
    <citation type="submission" date="2022-11" db="EMBL/GenBank/DDBJ databases">
        <title>Whole genome sequence of Eschrichtius robustus ER-17-0199.</title>
        <authorList>
            <person name="Bruniche-Olsen A."/>
            <person name="Black A.N."/>
            <person name="Fields C.J."/>
            <person name="Walden K."/>
            <person name="Dewoody J.A."/>
        </authorList>
    </citation>
    <scope>NUCLEOTIDE SEQUENCE [LARGE SCALE GENOMIC DNA]</scope>
    <source>
        <strain evidence="2">ER-17-0199</strain>
        <tissue evidence="2">Blubber</tissue>
    </source>
</reference>
<proteinExistence type="predicted"/>
<dbReference type="EMBL" id="JAIQCJ010002152">
    <property type="protein sequence ID" value="KAJ8780680.1"/>
    <property type="molecule type" value="Genomic_DNA"/>
</dbReference>
<dbReference type="AlphaFoldDB" id="A0AB34GPM9"/>
<dbReference type="Proteomes" id="UP001159641">
    <property type="component" value="Unassembled WGS sequence"/>
</dbReference>
<accession>A0AB34GPM9</accession>
<evidence type="ECO:0000313" key="3">
    <source>
        <dbReference type="Proteomes" id="UP001159641"/>
    </source>
</evidence>
<keyword evidence="3" id="KW-1185">Reference proteome</keyword>
<sequence>MRCFPPRPTQLSPTRARSSGGEGDAGLRQAAQLLPRLASPALPHRDPLLGVCSQDPPPSLASFVDAEYFRTRSLLHSLACEVTGGAEAWLLVALDSHSAATVKIRLHSRRWYRRNHS</sequence>
<feature type="region of interest" description="Disordered" evidence="1">
    <location>
        <begin position="1"/>
        <end position="28"/>
    </location>
</feature>